<feature type="transmembrane region" description="Helical" evidence="7">
    <location>
        <begin position="102"/>
        <end position="120"/>
    </location>
</feature>
<feature type="domain" description="Major facilitator superfamily (MFS) profile" evidence="8">
    <location>
        <begin position="209"/>
        <end position="400"/>
    </location>
</feature>
<protein>
    <submittedName>
        <fullName evidence="9">Putative MFS family arabinose efflux permease</fullName>
    </submittedName>
</protein>
<keyword evidence="2" id="KW-0813">Transport</keyword>
<dbReference type="OrthoDB" id="5494559at2"/>
<evidence type="ECO:0000256" key="3">
    <source>
        <dbReference type="ARBA" id="ARBA00022475"/>
    </source>
</evidence>
<evidence type="ECO:0000259" key="8">
    <source>
        <dbReference type="PROSITE" id="PS50850"/>
    </source>
</evidence>
<sequence length="400" mass="41509">MDTRPLGVPAYRRIWMGQAVTHVGVGVTVVAVGQQVFELTHSSFYVGLIGIANLVPLVVFGLWGGAVADAVDRRKLLIVGSLIAWTATLLILAQAALGLDNIWVIFGAVALNSTGFAITGPTRGAIIPRILDPELVPAANALNSLVYSLGAVLGPMVGAVALANGKFAAAYTVDALLFTASLYAALKLPPLPPLGEVTRPGARAVWDGLSFIVRSPVLLMSFVVDIIAMVFAMPRALFPELTAERFGGSMIALGWMTSAMAIGSVAGALFSGWVGRVKRQGVALSIVIAVWGLAVAAAGLAHELWLVVAFMAIGGVADVISSVWRQSILQLYAPDEMRGRLQGAFMVVVAGGPRLGELRAGAMATGIGLSGAWVGGGIACAVTVLIVGLSVTGFRNYRAR</sequence>
<feature type="transmembrane region" description="Helical" evidence="7">
    <location>
        <begin position="43"/>
        <end position="64"/>
    </location>
</feature>
<feature type="transmembrane region" description="Helical" evidence="7">
    <location>
        <begin position="217"/>
        <end position="238"/>
    </location>
</feature>
<keyword evidence="5 7" id="KW-1133">Transmembrane helix</keyword>
<keyword evidence="3" id="KW-1003">Cell membrane</keyword>
<feature type="transmembrane region" description="Helical" evidence="7">
    <location>
        <begin position="20"/>
        <end position="37"/>
    </location>
</feature>
<feature type="transmembrane region" description="Helical" evidence="7">
    <location>
        <begin position="250"/>
        <end position="274"/>
    </location>
</feature>
<evidence type="ECO:0000313" key="9">
    <source>
        <dbReference type="EMBL" id="PRX63333.1"/>
    </source>
</evidence>
<dbReference type="GO" id="GO:0005886">
    <property type="term" value="C:plasma membrane"/>
    <property type="evidence" value="ECO:0007669"/>
    <property type="project" value="UniProtKB-SubCell"/>
</dbReference>
<evidence type="ECO:0000256" key="7">
    <source>
        <dbReference type="SAM" id="Phobius"/>
    </source>
</evidence>
<dbReference type="AlphaFoldDB" id="A0A2T0MWK2"/>
<proteinExistence type="predicted"/>
<dbReference type="InterPro" id="IPR010290">
    <property type="entry name" value="TM_effector"/>
</dbReference>
<reference evidence="9 10" key="1">
    <citation type="submission" date="2018-03" db="EMBL/GenBank/DDBJ databases">
        <title>Genomic Encyclopedia of Type Strains, Phase III (KMG-III): the genomes of soil and plant-associated and newly described type strains.</title>
        <authorList>
            <person name="Whitman W."/>
        </authorList>
    </citation>
    <scope>NUCLEOTIDE SEQUENCE [LARGE SCALE GENOMIC DNA]</scope>
    <source>
        <strain evidence="9 10">CGMCC 4.7104</strain>
    </source>
</reference>
<dbReference type="PROSITE" id="PS50850">
    <property type="entry name" value="MFS"/>
    <property type="match status" value="1"/>
</dbReference>
<keyword evidence="6 7" id="KW-0472">Membrane</keyword>
<dbReference type="InterPro" id="IPR020846">
    <property type="entry name" value="MFS_dom"/>
</dbReference>
<dbReference type="PANTHER" id="PTHR23513">
    <property type="entry name" value="INTEGRAL MEMBRANE EFFLUX PROTEIN-RELATED"/>
    <property type="match status" value="1"/>
</dbReference>
<comment type="caution">
    <text evidence="9">The sequence shown here is derived from an EMBL/GenBank/DDBJ whole genome shotgun (WGS) entry which is preliminary data.</text>
</comment>
<dbReference type="SUPFAM" id="SSF103473">
    <property type="entry name" value="MFS general substrate transporter"/>
    <property type="match status" value="1"/>
</dbReference>
<dbReference type="EMBL" id="PVNG01000011">
    <property type="protein sequence ID" value="PRX63333.1"/>
    <property type="molecule type" value="Genomic_DNA"/>
</dbReference>
<feature type="transmembrane region" description="Helical" evidence="7">
    <location>
        <begin position="76"/>
        <end position="96"/>
    </location>
</feature>
<dbReference type="Gene3D" id="1.20.1250.20">
    <property type="entry name" value="MFS general substrate transporter like domains"/>
    <property type="match status" value="1"/>
</dbReference>
<organism evidence="9 10">
    <name type="scientific">Nonomuraea fuscirosea</name>
    <dbReference type="NCBI Taxonomy" id="1291556"/>
    <lineage>
        <taxon>Bacteria</taxon>
        <taxon>Bacillati</taxon>
        <taxon>Actinomycetota</taxon>
        <taxon>Actinomycetes</taxon>
        <taxon>Streptosporangiales</taxon>
        <taxon>Streptosporangiaceae</taxon>
        <taxon>Nonomuraea</taxon>
    </lineage>
</organism>
<evidence type="ECO:0000256" key="5">
    <source>
        <dbReference type="ARBA" id="ARBA00022989"/>
    </source>
</evidence>
<dbReference type="InterPro" id="IPR036259">
    <property type="entry name" value="MFS_trans_sf"/>
</dbReference>
<dbReference type="PANTHER" id="PTHR23513:SF9">
    <property type="entry name" value="ENTEROBACTIN EXPORTER ENTS"/>
    <property type="match status" value="1"/>
</dbReference>
<feature type="transmembrane region" description="Helical" evidence="7">
    <location>
        <begin position="373"/>
        <end position="394"/>
    </location>
</feature>
<keyword evidence="10" id="KW-1185">Reference proteome</keyword>
<feature type="transmembrane region" description="Helical" evidence="7">
    <location>
        <begin position="281"/>
        <end position="298"/>
    </location>
</feature>
<dbReference type="Proteomes" id="UP000238312">
    <property type="component" value="Unassembled WGS sequence"/>
</dbReference>
<gene>
    <name evidence="9" type="ORF">B0I32_111329</name>
</gene>
<evidence type="ECO:0000313" key="10">
    <source>
        <dbReference type="Proteomes" id="UP000238312"/>
    </source>
</evidence>
<dbReference type="CDD" id="cd06173">
    <property type="entry name" value="MFS_MefA_like"/>
    <property type="match status" value="1"/>
</dbReference>
<evidence type="ECO:0000256" key="2">
    <source>
        <dbReference type="ARBA" id="ARBA00022448"/>
    </source>
</evidence>
<dbReference type="Pfam" id="PF05977">
    <property type="entry name" value="MFS_3"/>
    <property type="match status" value="1"/>
</dbReference>
<evidence type="ECO:0000256" key="6">
    <source>
        <dbReference type="ARBA" id="ARBA00023136"/>
    </source>
</evidence>
<evidence type="ECO:0000256" key="4">
    <source>
        <dbReference type="ARBA" id="ARBA00022692"/>
    </source>
</evidence>
<comment type="subcellular location">
    <subcellularLocation>
        <location evidence="1">Cell inner membrane</location>
        <topology evidence="1">Multi-pass membrane protein</topology>
    </subcellularLocation>
</comment>
<feature type="transmembrane region" description="Helical" evidence="7">
    <location>
        <begin position="141"/>
        <end position="162"/>
    </location>
</feature>
<dbReference type="GO" id="GO:0022857">
    <property type="term" value="F:transmembrane transporter activity"/>
    <property type="evidence" value="ECO:0007669"/>
    <property type="project" value="InterPro"/>
</dbReference>
<name>A0A2T0MWK2_9ACTN</name>
<accession>A0A2T0MWK2</accession>
<evidence type="ECO:0000256" key="1">
    <source>
        <dbReference type="ARBA" id="ARBA00004429"/>
    </source>
</evidence>
<keyword evidence="4 7" id="KW-0812">Transmembrane</keyword>